<organism evidence="2 3">
    <name type="scientific">Nocardioides mangrovicus</name>
    <dbReference type="NCBI Taxonomy" id="2478913"/>
    <lineage>
        <taxon>Bacteria</taxon>
        <taxon>Bacillati</taxon>
        <taxon>Actinomycetota</taxon>
        <taxon>Actinomycetes</taxon>
        <taxon>Propionibacteriales</taxon>
        <taxon>Nocardioidaceae</taxon>
        <taxon>Nocardioides</taxon>
    </lineage>
</organism>
<protein>
    <submittedName>
        <fullName evidence="2">DUF4244 domain-containing protein</fullName>
    </submittedName>
</protein>
<name>A0A3L8NZS4_9ACTN</name>
<proteinExistence type="predicted"/>
<evidence type="ECO:0000256" key="1">
    <source>
        <dbReference type="SAM" id="Phobius"/>
    </source>
</evidence>
<keyword evidence="1" id="KW-0472">Membrane</keyword>
<feature type="transmembrane region" description="Helical" evidence="1">
    <location>
        <begin position="27"/>
        <end position="45"/>
    </location>
</feature>
<sequence>MRRTTSSSSFSSFIPVRTQAGTTTAEYTVVTAAAVAFGALLLRLLTGSWGERILQTAFRHVVALLGF</sequence>
<gene>
    <name evidence="2" type="ORF">D9V37_19750</name>
</gene>
<dbReference type="RefSeq" id="WP_121807785.1">
    <property type="nucleotide sequence ID" value="NZ_RDBE01000010.1"/>
</dbReference>
<dbReference type="EMBL" id="RDBE01000010">
    <property type="protein sequence ID" value="RLV48281.1"/>
    <property type="molecule type" value="Genomic_DNA"/>
</dbReference>
<keyword evidence="1" id="KW-0812">Transmembrane</keyword>
<dbReference type="Proteomes" id="UP000281708">
    <property type="component" value="Unassembled WGS sequence"/>
</dbReference>
<keyword evidence="1" id="KW-1133">Transmembrane helix</keyword>
<dbReference type="Pfam" id="PF14029">
    <property type="entry name" value="DUF4244"/>
    <property type="match status" value="1"/>
</dbReference>
<reference evidence="2 3" key="1">
    <citation type="submission" date="2018-10" db="EMBL/GenBank/DDBJ databases">
        <title>Marmoricola sp. 4Q3S-7 whole genome shotgun sequence.</title>
        <authorList>
            <person name="Li F."/>
        </authorList>
    </citation>
    <scope>NUCLEOTIDE SEQUENCE [LARGE SCALE GENOMIC DNA]</scope>
    <source>
        <strain evidence="2 3">4Q3S-7</strain>
    </source>
</reference>
<evidence type="ECO:0000313" key="3">
    <source>
        <dbReference type="Proteomes" id="UP000281708"/>
    </source>
</evidence>
<dbReference type="AlphaFoldDB" id="A0A3L8NZS4"/>
<dbReference type="InterPro" id="IPR025338">
    <property type="entry name" value="DUF4244"/>
</dbReference>
<accession>A0A3L8NZS4</accession>
<comment type="caution">
    <text evidence="2">The sequence shown here is derived from an EMBL/GenBank/DDBJ whole genome shotgun (WGS) entry which is preliminary data.</text>
</comment>
<evidence type="ECO:0000313" key="2">
    <source>
        <dbReference type="EMBL" id="RLV48281.1"/>
    </source>
</evidence>
<keyword evidence="3" id="KW-1185">Reference proteome</keyword>